<dbReference type="NCBIfam" id="NF041390">
    <property type="entry name" value="TadE_Rv3655c"/>
    <property type="match status" value="1"/>
</dbReference>
<keyword evidence="3" id="KW-1185">Reference proteome</keyword>
<gene>
    <name evidence="2" type="ORF">CVS47_02318</name>
</gene>
<evidence type="ECO:0008006" key="4">
    <source>
        <dbReference type="Google" id="ProtNLM"/>
    </source>
</evidence>
<dbReference type="EMBL" id="CP031423">
    <property type="protein sequence ID" value="AZS37675.1"/>
    <property type="molecule type" value="Genomic_DNA"/>
</dbReference>
<proteinExistence type="predicted"/>
<dbReference type="Proteomes" id="UP000276888">
    <property type="component" value="Chromosome"/>
</dbReference>
<keyword evidence="1" id="KW-0472">Membrane</keyword>
<accession>A0A3Q9J1A2</accession>
<protein>
    <recommendedName>
        <fullName evidence="4">TadE-like protein</fullName>
    </recommendedName>
</protein>
<reference evidence="2 3" key="1">
    <citation type="submission" date="2018-08" db="EMBL/GenBank/DDBJ databases">
        <title>Microbacterium lemovicicum sp. nov., a bacterium isolated from a natural uranium-rich soil.</title>
        <authorList>
            <person name="ORTET P."/>
        </authorList>
    </citation>
    <scope>NUCLEOTIDE SEQUENCE [LARGE SCALE GENOMIC DNA]</scope>
    <source>
        <strain evidence="2 3">Viu22</strain>
    </source>
</reference>
<dbReference type="KEGG" id="mlv:CVS47_02318"/>
<keyword evidence="1" id="KW-1133">Transmembrane helix</keyword>
<sequence length="128" mass="12470">MTARAAPHVIGRGRALASTVLRTVAGDRGAVAAEFAVALPAVVLVVLLASSALGACAMQVRLQDAAADAARLASRGEDPGRIAQPVAEVGGTVAVSTRGDLICVTATAGAGIIPVTLTAGSCALDGGR</sequence>
<keyword evidence="1" id="KW-0812">Transmembrane</keyword>
<name>A0A3Q9J1A2_9MICO</name>
<evidence type="ECO:0000313" key="2">
    <source>
        <dbReference type="EMBL" id="AZS37675.1"/>
    </source>
</evidence>
<dbReference type="InterPro" id="IPR049790">
    <property type="entry name" value="Rv3655c/TadE"/>
</dbReference>
<dbReference type="AlphaFoldDB" id="A0A3Q9J1A2"/>
<evidence type="ECO:0000313" key="3">
    <source>
        <dbReference type="Proteomes" id="UP000276888"/>
    </source>
</evidence>
<dbReference type="RefSeq" id="WP_241240130.1">
    <property type="nucleotide sequence ID" value="NZ_CP031423.1"/>
</dbReference>
<feature type="transmembrane region" description="Helical" evidence="1">
    <location>
        <begin position="35"/>
        <end position="56"/>
    </location>
</feature>
<evidence type="ECO:0000256" key="1">
    <source>
        <dbReference type="SAM" id="Phobius"/>
    </source>
</evidence>
<organism evidence="2 3">
    <name type="scientific">Microbacterium lemovicicum</name>
    <dbReference type="NCBI Taxonomy" id="1072463"/>
    <lineage>
        <taxon>Bacteria</taxon>
        <taxon>Bacillati</taxon>
        <taxon>Actinomycetota</taxon>
        <taxon>Actinomycetes</taxon>
        <taxon>Micrococcales</taxon>
        <taxon>Microbacteriaceae</taxon>
        <taxon>Microbacterium</taxon>
    </lineage>
</organism>